<feature type="transmembrane region" description="Helical" evidence="1">
    <location>
        <begin position="128"/>
        <end position="149"/>
    </location>
</feature>
<evidence type="ECO:0000256" key="1">
    <source>
        <dbReference type="SAM" id="Phobius"/>
    </source>
</evidence>
<feature type="transmembrane region" description="Helical" evidence="1">
    <location>
        <begin position="68"/>
        <end position="89"/>
    </location>
</feature>
<protein>
    <recommendedName>
        <fullName evidence="4">MYXO-CTERM domain-containing protein</fullName>
    </recommendedName>
</protein>
<gene>
    <name evidence="2" type="ORF">ACFQV2_34900</name>
</gene>
<sequence length="151" mass="14775">MLACATAVTAAVAGGAERDDVDLTERRYPLPVAAAAAVGALLAVGAWGLPVLTAPDLVAPGVWSGFRFASWGLLLGLGAVVAAAALAPASRPERGAALLLGAAALLGVRALEYPLTAARAAEGAPGQGLWLALAALAAFVVAAATAVSARR</sequence>
<feature type="transmembrane region" description="Helical" evidence="1">
    <location>
        <begin position="28"/>
        <end position="47"/>
    </location>
</feature>
<keyword evidence="1" id="KW-0472">Membrane</keyword>
<proteinExistence type="predicted"/>
<name>A0ABW2TVJ1_9PSEU</name>
<keyword evidence="3" id="KW-1185">Reference proteome</keyword>
<accession>A0ABW2TVJ1</accession>
<keyword evidence="1" id="KW-1133">Transmembrane helix</keyword>
<reference evidence="3" key="1">
    <citation type="journal article" date="2019" name="Int. J. Syst. Evol. Microbiol.">
        <title>The Global Catalogue of Microorganisms (GCM) 10K type strain sequencing project: providing services to taxonomists for standard genome sequencing and annotation.</title>
        <authorList>
            <consortium name="The Broad Institute Genomics Platform"/>
            <consortium name="The Broad Institute Genome Sequencing Center for Infectious Disease"/>
            <person name="Wu L."/>
            <person name="Ma J."/>
        </authorList>
    </citation>
    <scope>NUCLEOTIDE SEQUENCE [LARGE SCALE GENOMIC DNA]</scope>
    <source>
        <strain evidence="3">JCM 17695</strain>
    </source>
</reference>
<comment type="caution">
    <text evidence="2">The sequence shown here is derived from an EMBL/GenBank/DDBJ whole genome shotgun (WGS) entry which is preliminary data.</text>
</comment>
<feature type="transmembrane region" description="Helical" evidence="1">
    <location>
        <begin position="95"/>
        <end position="116"/>
    </location>
</feature>
<keyword evidence="1" id="KW-0812">Transmembrane</keyword>
<dbReference type="EMBL" id="JBHTEY010000004">
    <property type="protein sequence ID" value="MFC7617827.1"/>
    <property type="molecule type" value="Genomic_DNA"/>
</dbReference>
<evidence type="ECO:0000313" key="2">
    <source>
        <dbReference type="EMBL" id="MFC7617827.1"/>
    </source>
</evidence>
<evidence type="ECO:0000313" key="3">
    <source>
        <dbReference type="Proteomes" id="UP001596512"/>
    </source>
</evidence>
<evidence type="ECO:0008006" key="4">
    <source>
        <dbReference type="Google" id="ProtNLM"/>
    </source>
</evidence>
<dbReference type="Proteomes" id="UP001596512">
    <property type="component" value="Unassembled WGS sequence"/>
</dbReference>
<organism evidence="2 3">
    <name type="scientific">Actinokineospora soli</name>
    <dbReference type="NCBI Taxonomy" id="1048753"/>
    <lineage>
        <taxon>Bacteria</taxon>
        <taxon>Bacillati</taxon>
        <taxon>Actinomycetota</taxon>
        <taxon>Actinomycetes</taxon>
        <taxon>Pseudonocardiales</taxon>
        <taxon>Pseudonocardiaceae</taxon>
        <taxon>Actinokineospora</taxon>
    </lineage>
</organism>